<dbReference type="PANTHER" id="PTHR45949:SF2">
    <property type="entry name" value="SORTING NEXIN-4"/>
    <property type="match status" value="1"/>
</dbReference>
<dbReference type="PANTHER" id="PTHR45949">
    <property type="entry name" value="SORTING NEXIN-4"/>
    <property type="match status" value="1"/>
</dbReference>
<evidence type="ECO:0000256" key="5">
    <source>
        <dbReference type="ARBA" id="ARBA00022490"/>
    </source>
</evidence>
<evidence type="ECO:0000313" key="12">
    <source>
        <dbReference type="EMBL" id="RKP28433.1"/>
    </source>
</evidence>
<evidence type="ECO:0000256" key="2">
    <source>
        <dbReference type="ARBA" id="ARBA00004496"/>
    </source>
</evidence>
<dbReference type="Pfam" id="PF00787">
    <property type="entry name" value="PX"/>
    <property type="match status" value="1"/>
</dbReference>
<dbReference type="AlphaFoldDB" id="A0A4P9Z6Z1"/>
<evidence type="ECO:0000256" key="8">
    <source>
        <dbReference type="ARBA" id="ARBA00040748"/>
    </source>
</evidence>
<evidence type="ECO:0000256" key="3">
    <source>
        <dbReference type="ARBA" id="ARBA00010883"/>
    </source>
</evidence>
<dbReference type="GO" id="GO:0000422">
    <property type="term" value="P:autophagy of mitochondrion"/>
    <property type="evidence" value="ECO:0007669"/>
    <property type="project" value="TreeGrafter"/>
</dbReference>
<keyword evidence="13" id="KW-1185">Reference proteome</keyword>
<dbReference type="GO" id="GO:0005769">
    <property type="term" value="C:early endosome"/>
    <property type="evidence" value="ECO:0007669"/>
    <property type="project" value="TreeGrafter"/>
</dbReference>
<evidence type="ECO:0000313" key="13">
    <source>
        <dbReference type="Proteomes" id="UP000268321"/>
    </source>
</evidence>
<evidence type="ECO:0000256" key="10">
    <source>
        <dbReference type="SAM" id="Coils"/>
    </source>
</evidence>
<feature type="domain" description="PX" evidence="11">
    <location>
        <begin position="1"/>
        <end position="140"/>
    </location>
</feature>
<dbReference type="Proteomes" id="UP000268321">
    <property type="component" value="Unassembled WGS sequence"/>
</dbReference>
<dbReference type="OrthoDB" id="205639at2759"/>
<dbReference type="GO" id="GO:0015031">
    <property type="term" value="P:protein transport"/>
    <property type="evidence" value="ECO:0007669"/>
    <property type="project" value="TreeGrafter"/>
</dbReference>
<protein>
    <recommendedName>
        <fullName evidence="8">Sorting nexin-4</fullName>
    </recommendedName>
    <alternativeName>
        <fullName evidence="9">Autophagy-related protein 24</fullName>
    </alternativeName>
</protein>
<dbReference type="GO" id="GO:0061709">
    <property type="term" value="P:reticulophagy"/>
    <property type="evidence" value="ECO:0007669"/>
    <property type="project" value="TreeGrafter"/>
</dbReference>
<reference evidence="13" key="1">
    <citation type="journal article" date="2018" name="Nat. Microbiol.">
        <title>Leveraging single-cell genomics to expand the fungal tree of life.</title>
        <authorList>
            <person name="Ahrendt S.R."/>
            <person name="Quandt C.A."/>
            <person name="Ciobanu D."/>
            <person name="Clum A."/>
            <person name="Salamov A."/>
            <person name="Andreopoulos B."/>
            <person name="Cheng J.F."/>
            <person name="Woyke T."/>
            <person name="Pelin A."/>
            <person name="Henrissat B."/>
            <person name="Reynolds N.K."/>
            <person name="Benny G.L."/>
            <person name="Smith M.E."/>
            <person name="James T.Y."/>
            <person name="Grigoriev I.V."/>
        </authorList>
    </citation>
    <scope>NUCLEOTIDE SEQUENCE [LARGE SCALE GENOMIC DNA]</scope>
    <source>
        <strain evidence="13">Baker2002</strain>
    </source>
</reference>
<keyword evidence="10" id="KW-0175">Coiled coil</keyword>
<dbReference type="SMART" id="SM00312">
    <property type="entry name" value="PX"/>
    <property type="match status" value="1"/>
</dbReference>
<dbReference type="PROSITE" id="PS50195">
    <property type="entry name" value="PX"/>
    <property type="match status" value="1"/>
</dbReference>
<accession>A0A4P9Z6Z1</accession>
<dbReference type="SUPFAM" id="SSF64268">
    <property type="entry name" value="PX domain"/>
    <property type="match status" value="1"/>
</dbReference>
<comment type="similarity">
    <text evidence="3">Belongs to the sorting nexin family.</text>
</comment>
<organism evidence="12 13">
    <name type="scientific">Metschnikowia bicuspidata</name>
    <dbReference type="NCBI Taxonomy" id="27322"/>
    <lineage>
        <taxon>Eukaryota</taxon>
        <taxon>Fungi</taxon>
        <taxon>Dikarya</taxon>
        <taxon>Ascomycota</taxon>
        <taxon>Saccharomycotina</taxon>
        <taxon>Pichiomycetes</taxon>
        <taxon>Metschnikowiaceae</taxon>
        <taxon>Metschnikowia</taxon>
    </lineage>
</organism>
<keyword evidence="7" id="KW-0472">Membrane</keyword>
<proteinExistence type="inferred from homology"/>
<dbReference type="Gene3D" id="3.30.1520.10">
    <property type="entry name" value="Phox-like domain"/>
    <property type="match status" value="1"/>
</dbReference>
<keyword evidence="5" id="KW-0963">Cytoplasm</keyword>
<evidence type="ECO:0000256" key="1">
    <source>
        <dbReference type="ARBA" id="ARBA00004184"/>
    </source>
</evidence>
<keyword evidence="6" id="KW-0446">Lipid-binding</keyword>
<dbReference type="GO" id="GO:0035091">
    <property type="term" value="F:phosphatidylinositol binding"/>
    <property type="evidence" value="ECO:0007669"/>
    <property type="project" value="InterPro"/>
</dbReference>
<comment type="subcellular location">
    <subcellularLocation>
        <location evidence="2">Cytoplasm</location>
    </subcellularLocation>
    <subcellularLocation>
        <location evidence="1">Endomembrane system</location>
        <topology evidence="1">Peripheral membrane protein</topology>
    </subcellularLocation>
</comment>
<dbReference type="InterPro" id="IPR036871">
    <property type="entry name" value="PX_dom_sf"/>
</dbReference>
<gene>
    <name evidence="12" type="ORF">METBISCDRAFT_20622</name>
</gene>
<sequence>MEEQFRKYKIELHLKDPIFDKDPSGKLFISYLIETKTDHPDVLKVLRLAQTDADATIRVRRRYRDFRFLFVCLNNDFPQLLVPPLPSKLNFKYLTGDTFSKSFVQKRQSSLERFVKFICEHKILSQLAVFHYFLSDSSEWGTFTKNLKISKNGGAVTGSTDDGDLFMGKVVNEELLTETVMNFFTSSKHKKQTNKEISEISDKLKRLYENLIKLDKIFARLNKKNNDLKTDYEQFLQQVSRLAAIQISTAKANESGSMDPNTSLTSVATSAGTLPYAASCKVFSESLLYFLNRWAELYQYIDEAFLISLKDCAKYIVKFTDLIELQHNKKIDLQVLQDYLAKARAELESLGGAMANAFNGSEHHPAPSPALINHTRTGLVNNTTQLIKDTLSTSSTPHIGSAQLEMKRTKLEQRIAKLESEIDQQTKVVNAVTSQIIHEEYPNWDRYNKKQLKQSMVDLCNQEILFYRDLLENWKSVELKLVERLDELS</sequence>
<feature type="coiled-coil region" evidence="10">
    <location>
        <begin position="190"/>
        <end position="238"/>
    </location>
</feature>
<dbReference type="GO" id="GO:0034727">
    <property type="term" value="P:piecemeal microautophagy of the nucleus"/>
    <property type="evidence" value="ECO:0007669"/>
    <property type="project" value="TreeGrafter"/>
</dbReference>
<evidence type="ECO:0000259" key="11">
    <source>
        <dbReference type="PROSITE" id="PS50195"/>
    </source>
</evidence>
<keyword evidence="4" id="KW-0813">Transport</keyword>
<name>A0A4P9Z6Z1_9ASCO</name>
<evidence type="ECO:0000256" key="7">
    <source>
        <dbReference type="ARBA" id="ARBA00023136"/>
    </source>
</evidence>
<dbReference type="GO" id="GO:0000407">
    <property type="term" value="C:phagophore assembly site"/>
    <property type="evidence" value="ECO:0007669"/>
    <property type="project" value="TreeGrafter"/>
</dbReference>
<evidence type="ECO:0000256" key="6">
    <source>
        <dbReference type="ARBA" id="ARBA00023121"/>
    </source>
</evidence>
<dbReference type="GO" id="GO:0032456">
    <property type="term" value="P:endocytic recycling"/>
    <property type="evidence" value="ECO:0007669"/>
    <property type="project" value="TreeGrafter"/>
</dbReference>
<dbReference type="Gene3D" id="1.20.1270.60">
    <property type="entry name" value="Arfaptin homology (AH) domain/BAR domain"/>
    <property type="match status" value="1"/>
</dbReference>
<evidence type="ECO:0000256" key="9">
    <source>
        <dbReference type="ARBA" id="ARBA00041273"/>
    </source>
</evidence>
<dbReference type="EMBL" id="ML004898">
    <property type="protein sequence ID" value="RKP28433.1"/>
    <property type="molecule type" value="Genomic_DNA"/>
</dbReference>
<dbReference type="InterPro" id="IPR027267">
    <property type="entry name" value="AH/BAR_dom_sf"/>
</dbReference>
<dbReference type="InterPro" id="IPR001683">
    <property type="entry name" value="PX_dom"/>
</dbReference>
<evidence type="ECO:0000256" key="4">
    <source>
        <dbReference type="ARBA" id="ARBA00022448"/>
    </source>
</evidence>
<feature type="coiled-coil region" evidence="10">
    <location>
        <begin position="401"/>
        <end position="435"/>
    </location>
</feature>